<name>A0A382B3G4_9ZZZZ</name>
<evidence type="ECO:0000256" key="3">
    <source>
        <dbReference type="ARBA" id="ARBA00022692"/>
    </source>
</evidence>
<keyword evidence="6 7" id="KW-0472">Membrane</keyword>
<dbReference type="InterPro" id="IPR007227">
    <property type="entry name" value="Cell_shape_determining_MreD"/>
</dbReference>
<dbReference type="NCBIfam" id="TIGR03426">
    <property type="entry name" value="shape_MreD"/>
    <property type="match status" value="1"/>
</dbReference>
<evidence type="ECO:0000313" key="8">
    <source>
        <dbReference type="EMBL" id="SVB08061.1"/>
    </source>
</evidence>
<feature type="transmembrane region" description="Helical" evidence="7">
    <location>
        <begin position="12"/>
        <end position="28"/>
    </location>
</feature>
<dbReference type="Pfam" id="PF04093">
    <property type="entry name" value="MreD"/>
    <property type="match status" value="1"/>
</dbReference>
<feature type="transmembrane region" description="Helical" evidence="7">
    <location>
        <begin position="64"/>
        <end position="88"/>
    </location>
</feature>
<evidence type="ECO:0000256" key="1">
    <source>
        <dbReference type="ARBA" id="ARBA00004651"/>
    </source>
</evidence>
<reference evidence="8" key="1">
    <citation type="submission" date="2018-05" db="EMBL/GenBank/DDBJ databases">
        <authorList>
            <person name="Lanie J.A."/>
            <person name="Ng W.-L."/>
            <person name="Kazmierczak K.M."/>
            <person name="Andrzejewski T.M."/>
            <person name="Davidsen T.M."/>
            <person name="Wayne K.J."/>
            <person name="Tettelin H."/>
            <person name="Glass J.I."/>
            <person name="Rusch D."/>
            <person name="Podicherti R."/>
            <person name="Tsui H.-C.T."/>
            <person name="Winkler M.E."/>
        </authorList>
    </citation>
    <scope>NUCLEOTIDE SEQUENCE</scope>
</reference>
<dbReference type="GO" id="GO:0008360">
    <property type="term" value="P:regulation of cell shape"/>
    <property type="evidence" value="ECO:0007669"/>
    <property type="project" value="UniProtKB-KW"/>
</dbReference>
<feature type="transmembrane region" description="Helical" evidence="7">
    <location>
        <begin position="139"/>
        <end position="160"/>
    </location>
</feature>
<dbReference type="AlphaFoldDB" id="A0A382B3G4"/>
<evidence type="ECO:0000256" key="7">
    <source>
        <dbReference type="SAM" id="Phobius"/>
    </source>
</evidence>
<proteinExistence type="predicted"/>
<accession>A0A382B3G4</accession>
<organism evidence="8">
    <name type="scientific">marine metagenome</name>
    <dbReference type="NCBI Taxonomy" id="408172"/>
    <lineage>
        <taxon>unclassified sequences</taxon>
        <taxon>metagenomes</taxon>
        <taxon>ecological metagenomes</taxon>
    </lineage>
</organism>
<evidence type="ECO:0000256" key="6">
    <source>
        <dbReference type="ARBA" id="ARBA00023136"/>
    </source>
</evidence>
<keyword evidence="5 7" id="KW-1133">Transmembrane helix</keyword>
<evidence type="ECO:0008006" key="9">
    <source>
        <dbReference type="Google" id="ProtNLM"/>
    </source>
</evidence>
<evidence type="ECO:0000256" key="4">
    <source>
        <dbReference type="ARBA" id="ARBA00022960"/>
    </source>
</evidence>
<keyword evidence="4" id="KW-0133">Cell shape</keyword>
<evidence type="ECO:0000256" key="5">
    <source>
        <dbReference type="ARBA" id="ARBA00022989"/>
    </source>
</evidence>
<comment type="subcellular location">
    <subcellularLocation>
        <location evidence="1">Cell membrane</location>
        <topology evidence="1">Multi-pass membrane protein</topology>
    </subcellularLocation>
</comment>
<dbReference type="EMBL" id="UINC01027944">
    <property type="protein sequence ID" value="SVB08061.1"/>
    <property type="molecule type" value="Genomic_DNA"/>
</dbReference>
<gene>
    <name evidence="8" type="ORF">METZ01_LOCUS160915</name>
</gene>
<keyword evidence="3 7" id="KW-0812">Transmembrane</keyword>
<feature type="transmembrane region" description="Helical" evidence="7">
    <location>
        <begin position="108"/>
        <end position="132"/>
    </location>
</feature>
<evidence type="ECO:0000256" key="2">
    <source>
        <dbReference type="ARBA" id="ARBA00022475"/>
    </source>
</evidence>
<dbReference type="GO" id="GO:0005886">
    <property type="term" value="C:plasma membrane"/>
    <property type="evidence" value="ECO:0007669"/>
    <property type="project" value="UniProtKB-SubCell"/>
</dbReference>
<keyword evidence="2" id="KW-1003">Cell membrane</keyword>
<protein>
    <recommendedName>
        <fullName evidence="9">Rod shape-determining protein MreD</fullName>
    </recommendedName>
</protein>
<sequence length="170" mass="20179">MSEFQRRNIINNLLRLGPILILFISVLNEIDLNYIKFFSFNFTFILVFYWSLRRSESLGYGYIFLAGLINDVVTGFPIGISSFNYLLICGFAAYLRTITLRPNLVKDWFFFLFTILVVNSLCYSALNIFFSIDLNYNNLFINIFFTFIFYIIFANLFLIYQNKFFKETND</sequence>